<sequence length="86" mass="9833">MVIGFGNETVCFGVTSLLRNLHNRSLQHERFVVGIFSTRYRFSQGNQNGTRAGILICLEHCMASNVIIINTHNRAVPHMHKKRKKK</sequence>
<dbReference type="EMBL" id="CAADRP010002262">
    <property type="protein sequence ID" value="VFU64472.1"/>
    <property type="molecule type" value="Genomic_DNA"/>
</dbReference>
<protein>
    <submittedName>
        <fullName evidence="1">Uncharacterized protein</fullName>
    </submittedName>
</protein>
<organism evidence="1">
    <name type="scientific">Salix viminalis</name>
    <name type="common">Common osier</name>
    <name type="synonym">Basket willow</name>
    <dbReference type="NCBI Taxonomy" id="40686"/>
    <lineage>
        <taxon>Eukaryota</taxon>
        <taxon>Viridiplantae</taxon>
        <taxon>Streptophyta</taxon>
        <taxon>Embryophyta</taxon>
        <taxon>Tracheophyta</taxon>
        <taxon>Spermatophyta</taxon>
        <taxon>Magnoliopsida</taxon>
        <taxon>eudicotyledons</taxon>
        <taxon>Gunneridae</taxon>
        <taxon>Pentapetalae</taxon>
        <taxon>rosids</taxon>
        <taxon>fabids</taxon>
        <taxon>Malpighiales</taxon>
        <taxon>Salicaceae</taxon>
        <taxon>Saliceae</taxon>
        <taxon>Salix</taxon>
    </lineage>
</organism>
<evidence type="ECO:0000313" key="1">
    <source>
        <dbReference type="EMBL" id="VFU64472.1"/>
    </source>
</evidence>
<name>A0A6N2NFZ9_SALVM</name>
<proteinExistence type="predicted"/>
<dbReference type="AlphaFoldDB" id="A0A6N2NFZ9"/>
<gene>
    <name evidence="1" type="ORF">SVIM_LOCUS494059</name>
</gene>
<accession>A0A6N2NFZ9</accession>
<reference evidence="1" key="1">
    <citation type="submission" date="2019-03" db="EMBL/GenBank/DDBJ databases">
        <authorList>
            <person name="Mank J."/>
            <person name="Almeida P."/>
        </authorList>
    </citation>
    <scope>NUCLEOTIDE SEQUENCE</scope>
    <source>
        <strain evidence="1">78183</strain>
    </source>
</reference>